<dbReference type="HAMAP" id="MF_00956">
    <property type="entry name" value="GDP_fucose_synth"/>
    <property type="match status" value="1"/>
</dbReference>
<reference evidence="11 12" key="1">
    <citation type="submission" date="2019-04" db="EMBL/GenBank/DDBJ databases">
        <authorList>
            <person name="Feng G."/>
            <person name="Zhang J."/>
            <person name="Zhu H."/>
        </authorList>
    </citation>
    <scope>NUCLEOTIDE SEQUENCE [LARGE SCALE GENOMIC DNA]</scope>
    <source>
        <strain evidence="11 12">JCM 31653</strain>
    </source>
</reference>
<dbReference type="GO" id="GO:0042351">
    <property type="term" value="P:'de novo' GDP-L-fucose biosynthetic process"/>
    <property type="evidence" value="ECO:0007669"/>
    <property type="project" value="UniProtKB-UniRule"/>
</dbReference>
<feature type="binding site" evidence="9">
    <location>
        <position position="180"/>
    </location>
    <ligand>
        <name>NADP(+)</name>
        <dbReference type="ChEBI" id="CHEBI:58349"/>
    </ligand>
</feature>
<comment type="similarity">
    <text evidence="2 9">Belongs to the NAD(P)-dependent epimerase/dehydratase family. Fucose synthase subfamily.</text>
</comment>
<dbReference type="InterPro" id="IPR001509">
    <property type="entry name" value="Epimerase_deHydtase"/>
</dbReference>
<feature type="binding site" evidence="9">
    <location>
        <position position="188"/>
    </location>
    <ligand>
        <name>substrate</name>
    </ligand>
</feature>
<evidence type="ECO:0000313" key="12">
    <source>
        <dbReference type="Proteomes" id="UP000297549"/>
    </source>
</evidence>
<dbReference type="Gene3D" id="3.90.25.10">
    <property type="entry name" value="UDP-galactose 4-epimerase, domain 1"/>
    <property type="match status" value="1"/>
</dbReference>
<dbReference type="EMBL" id="SRLC01000001">
    <property type="protein sequence ID" value="TGE25102.1"/>
    <property type="molecule type" value="Genomic_DNA"/>
</dbReference>
<dbReference type="FunFam" id="3.40.50.720:FF:000101">
    <property type="entry name" value="GDP-L-fucose synthase"/>
    <property type="match status" value="1"/>
</dbReference>
<feature type="binding site" evidence="9">
    <location>
        <begin position="164"/>
        <end position="167"/>
    </location>
    <ligand>
        <name>NADP(+)</name>
        <dbReference type="ChEBI" id="CHEBI:58349"/>
    </ligand>
</feature>
<dbReference type="GO" id="GO:0050577">
    <property type="term" value="F:GDP-L-fucose synthase activity"/>
    <property type="evidence" value="ECO:0007669"/>
    <property type="project" value="UniProtKB-UniRule"/>
</dbReference>
<dbReference type="CDD" id="cd05239">
    <property type="entry name" value="GDP_FS_SDR_e"/>
    <property type="match status" value="1"/>
</dbReference>
<feature type="site" description="Important for catalytic activity" evidence="9">
    <location>
        <position position="108"/>
    </location>
</feature>
<organism evidence="11 12">
    <name type="scientific">Hymenobacter aquaticus</name>
    <dbReference type="NCBI Taxonomy" id="1867101"/>
    <lineage>
        <taxon>Bacteria</taxon>
        <taxon>Pseudomonadati</taxon>
        <taxon>Bacteroidota</taxon>
        <taxon>Cytophagia</taxon>
        <taxon>Cytophagales</taxon>
        <taxon>Hymenobacteraceae</taxon>
        <taxon>Hymenobacter</taxon>
    </lineage>
</organism>
<keyword evidence="7 9" id="KW-0511">Multifunctional enzyme</keyword>
<dbReference type="SUPFAM" id="SSF51735">
    <property type="entry name" value="NAD(P)-binding Rossmann-fold domains"/>
    <property type="match status" value="1"/>
</dbReference>
<feature type="site" description="Important for catalytic activity" evidence="9">
    <location>
        <position position="110"/>
    </location>
</feature>
<comment type="function">
    <text evidence="9">Catalyzes the two-step NADP-dependent conversion of GDP-4-dehydro-6-deoxy-D-mannose to GDP-fucose, involving an epimerase and a reductase reaction.</text>
</comment>
<dbReference type="InterPro" id="IPR036291">
    <property type="entry name" value="NAD(P)-bd_dom_sf"/>
</dbReference>
<evidence type="ECO:0000256" key="1">
    <source>
        <dbReference type="ARBA" id="ARBA00004883"/>
    </source>
</evidence>
<gene>
    <name evidence="9" type="primary">fcl</name>
    <name evidence="11" type="ORF">E5K00_07855</name>
</gene>
<dbReference type="AlphaFoldDB" id="A0A4Z0Q8R7"/>
<dbReference type="Pfam" id="PF01370">
    <property type="entry name" value="Epimerase"/>
    <property type="match status" value="1"/>
</dbReference>
<evidence type="ECO:0000256" key="4">
    <source>
        <dbReference type="ARBA" id="ARBA00022857"/>
    </source>
</evidence>
<comment type="catalytic activity">
    <reaction evidence="8 9">
        <text>GDP-beta-L-fucose + NADP(+) = GDP-4-dehydro-alpha-D-rhamnose + NADPH + H(+)</text>
        <dbReference type="Rhea" id="RHEA:18885"/>
        <dbReference type="ChEBI" id="CHEBI:15378"/>
        <dbReference type="ChEBI" id="CHEBI:57273"/>
        <dbReference type="ChEBI" id="CHEBI:57783"/>
        <dbReference type="ChEBI" id="CHEBI:57964"/>
        <dbReference type="ChEBI" id="CHEBI:58349"/>
        <dbReference type="EC" id="1.1.1.271"/>
    </reaction>
</comment>
<evidence type="ECO:0000256" key="2">
    <source>
        <dbReference type="ARBA" id="ARBA00005959"/>
    </source>
</evidence>
<dbReference type="OrthoDB" id="9811425at2"/>
<dbReference type="PANTHER" id="PTHR43238">
    <property type="entry name" value="GDP-L-FUCOSE SYNTHASE"/>
    <property type="match status" value="1"/>
</dbReference>
<keyword evidence="5 9" id="KW-0560">Oxidoreductase</keyword>
<feature type="binding site" evidence="9">
    <location>
        <position position="210"/>
    </location>
    <ligand>
        <name>substrate</name>
    </ligand>
</feature>
<dbReference type="RefSeq" id="WP_135462681.1">
    <property type="nucleotide sequence ID" value="NZ_SRLC01000001.1"/>
</dbReference>
<feature type="active site" description="Proton donor/acceptor" evidence="9">
    <location>
        <position position="137"/>
    </location>
</feature>
<evidence type="ECO:0000256" key="9">
    <source>
        <dbReference type="HAMAP-Rule" id="MF_00956"/>
    </source>
</evidence>
<dbReference type="PANTHER" id="PTHR43238:SF1">
    <property type="entry name" value="GDP-L-FUCOSE SYNTHASE"/>
    <property type="match status" value="1"/>
</dbReference>
<feature type="binding site" evidence="9">
    <location>
        <position position="141"/>
    </location>
    <ligand>
        <name>NADP(+)</name>
        <dbReference type="ChEBI" id="CHEBI:58349"/>
    </ligand>
</feature>
<feature type="binding site" evidence="9">
    <location>
        <begin position="11"/>
        <end position="17"/>
    </location>
    <ligand>
        <name>NADP(+)</name>
        <dbReference type="ChEBI" id="CHEBI:58349"/>
    </ligand>
</feature>
<proteinExistence type="inferred from homology"/>
<dbReference type="EC" id="1.1.1.271" evidence="3 9"/>
<keyword evidence="12" id="KW-1185">Reference proteome</keyword>
<evidence type="ECO:0000313" key="11">
    <source>
        <dbReference type="EMBL" id="TGE25102.1"/>
    </source>
</evidence>
<dbReference type="GO" id="GO:0070401">
    <property type="term" value="F:NADP+ binding"/>
    <property type="evidence" value="ECO:0007669"/>
    <property type="project" value="UniProtKB-UniRule"/>
</dbReference>
<evidence type="ECO:0000256" key="5">
    <source>
        <dbReference type="ARBA" id="ARBA00023002"/>
    </source>
</evidence>
<protein>
    <recommendedName>
        <fullName evidence="3 9">GDP-L-fucose synthase</fullName>
        <ecNumber evidence="3 9">1.1.1.271</ecNumber>
    </recommendedName>
    <alternativeName>
        <fullName evidence="9">GDP-4-keto-6-deoxy-D-mannose-3,5-epimerase-4-reductase</fullName>
    </alternativeName>
</protein>
<comment type="caution">
    <text evidence="11">The sequence shown here is derived from an EMBL/GenBank/DDBJ whole genome shotgun (WGS) entry which is preliminary data.</text>
</comment>
<accession>A0A4Z0Q8R7</accession>
<keyword evidence="6 9" id="KW-0413">Isomerase</keyword>
<comment type="pathway">
    <text evidence="1 9">Nucleotide-sugar biosynthesis; GDP-L-fucose biosynthesis via de novo pathway; GDP-L-fucose from GDP-alpha-D-mannose: step 2/2.</text>
</comment>
<evidence type="ECO:0000256" key="3">
    <source>
        <dbReference type="ARBA" id="ARBA00012371"/>
    </source>
</evidence>
<evidence type="ECO:0000256" key="6">
    <source>
        <dbReference type="ARBA" id="ARBA00023235"/>
    </source>
</evidence>
<feature type="binding site" evidence="9">
    <location>
        <position position="203"/>
    </location>
    <ligand>
        <name>substrate</name>
    </ligand>
</feature>
<sequence>MEKNAKIYVAGHRGMVGAALVRRLTREGYRNLLVRTSAELDLRDQAAVARFFAQEKPDYVLLAAAKVGGIVANNTYRGEFIYENLMIQTNVIHQSHVHGVKKLLFLGSSCIYPRQAPQPIREDYVLTGPLEYTNEPYAVAKIAGLKMCEAYRAQYDDNFISVMPANLYGPGDNYDLHNSHALPALLRKFSEAVAGGHDRVQVWGTGTPRREFLHVDDLADACLHLMLHYNEPEPVNIGPGQDLTIQELAELIAELVGFTGAIEFDFSRPDGTMRKVLDVSKLHGLGWHHRIRLEEGLRAVLDSEEWRAASPRRTLVPQASA</sequence>
<feature type="binding site" evidence="9">
    <location>
        <begin position="106"/>
        <end position="109"/>
    </location>
    <ligand>
        <name>NADP(+)</name>
        <dbReference type="ChEBI" id="CHEBI:58349"/>
    </ligand>
</feature>
<feature type="domain" description="NAD-dependent epimerase/dehydratase" evidence="10">
    <location>
        <begin position="7"/>
        <end position="238"/>
    </location>
</feature>
<evidence type="ECO:0000259" key="10">
    <source>
        <dbReference type="Pfam" id="PF01370"/>
    </source>
</evidence>
<dbReference type="Proteomes" id="UP000297549">
    <property type="component" value="Unassembled WGS sequence"/>
</dbReference>
<evidence type="ECO:0000256" key="7">
    <source>
        <dbReference type="ARBA" id="ARBA00023268"/>
    </source>
</evidence>
<dbReference type="GO" id="GO:0016853">
    <property type="term" value="F:isomerase activity"/>
    <property type="evidence" value="ECO:0007669"/>
    <property type="project" value="UniProtKB-KW"/>
</dbReference>
<keyword evidence="4 9" id="KW-0521">NADP</keyword>
<dbReference type="UniPathway" id="UPA00128">
    <property type="reaction ID" value="UER00191"/>
</dbReference>
<name>A0A4Z0Q8R7_9BACT</name>
<feature type="binding site" evidence="9">
    <location>
        <position position="270"/>
    </location>
    <ligand>
        <name>substrate</name>
    </ligand>
</feature>
<evidence type="ECO:0000256" key="8">
    <source>
        <dbReference type="ARBA" id="ARBA00051935"/>
    </source>
</evidence>
<dbReference type="InterPro" id="IPR028614">
    <property type="entry name" value="GDP_fucose/colitose_synth"/>
</dbReference>
<dbReference type="Gene3D" id="3.40.50.720">
    <property type="entry name" value="NAD(P)-binding Rossmann-like Domain"/>
    <property type="match status" value="1"/>
</dbReference>